<sequence>MPAASCGLPGTQLERATPCPLFGLAPGGVCLATPVTGSPVRPYRTLSPLPVPQAAIGGLLSVALSVASRRPGVTRHPALRSSDFPPVA</sequence>
<dbReference type="AlphaFoldDB" id="A0A381NU16"/>
<dbReference type="AntiFam" id="ANF00041">
    <property type="entry name" value="Antisense to RNaseP"/>
</dbReference>
<gene>
    <name evidence="1" type="ORF">METZ01_LOCUS10969</name>
</gene>
<name>A0A381NU16_9ZZZZ</name>
<protein>
    <submittedName>
        <fullName evidence="1">Uncharacterized protein</fullName>
    </submittedName>
</protein>
<evidence type="ECO:0000313" key="1">
    <source>
        <dbReference type="EMBL" id="SUZ58115.1"/>
    </source>
</evidence>
<dbReference type="AntiFam" id="ANF00044">
    <property type="entry name" value="Antisense to RNaseP"/>
</dbReference>
<accession>A0A381NU16</accession>
<organism evidence="1">
    <name type="scientific">marine metagenome</name>
    <dbReference type="NCBI Taxonomy" id="408172"/>
    <lineage>
        <taxon>unclassified sequences</taxon>
        <taxon>metagenomes</taxon>
        <taxon>ecological metagenomes</taxon>
    </lineage>
</organism>
<dbReference type="EMBL" id="UINC01000599">
    <property type="protein sequence ID" value="SUZ58115.1"/>
    <property type="molecule type" value="Genomic_DNA"/>
</dbReference>
<proteinExistence type="predicted"/>
<reference evidence="1" key="1">
    <citation type="submission" date="2018-05" db="EMBL/GenBank/DDBJ databases">
        <authorList>
            <person name="Lanie J.A."/>
            <person name="Ng W.-L."/>
            <person name="Kazmierczak K.M."/>
            <person name="Andrzejewski T.M."/>
            <person name="Davidsen T.M."/>
            <person name="Wayne K.J."/>
            <person name="Tettelin H."/>
            <person name="Glass J.I."/>
            <person name="Rusch D."/>
            <person name="Podicherti R."/>
            <person name="Tsui H.-C.T."/>
            <person name="Winkler M.E."/>
        </authorList>
    </citation>
    <scope>NUCLEOTIDE SEQUENCE</scope>
</reference>